<keyword evidence="5" id="KW-0136">Cellulose degradation</keyword>
<dbReference type="Proteomes" id="UP000311713">
    <property type="component" value="Unassembled WGS sequence"/>
</dbReference>
<dbReference type="EC" id="3.2.1.21" evidence="3 12"/>
<dbReference type="OrthoDB" id="9765195at2"/>
<reference evidence="13 14" key="1">
    <citation type="submission" date="2019-06" db="EMBL/GenBank/DDBJ databases">
        <title>Draft genome of Streptomyces sedi sp. JCM16909.</title>
        <authorList>
            <person name="Klykleung N."/>
            <person name="Tanasupawat S."/>
            <person name="Kudo T."/>
            <person name="Yuki M."/>
            <person name="Ohkuma M."/>
        </authorList>
    </citation>
    <scope>NUCLEOTIDE SEQUENCE [LARGE SCALE GENOMIC DNA]</scope>
    <source>
        <strain evidence="13 14">JCM 16909</strain>
    </source>
</reference>
<dbReference type="EMBL" id="VDGT01000021">
    <property type="protein sequence ID" value="TNM26647.1"/>
    <property type="molecule type" value="Genomic_DNA"/>
</dbReference>
<dbReference type="SUPFAM" id="SSF51445">
    <property type="entry name" value="(Trans)glycosidases"/>
    <property type="match status" value="1"/>
</dbReference>
<evidence type="ECO:0000256" key="9">
    <source>
        <dbReference type="PIRSR" id="PIRSR617736-1"/>
    </source>
</evidence>
<keyword evidence="8" id="KW-0624">Polysaccharide degradation</keyword>
<evidence type="ECO:0000256" key="11">
    <source>
        <dbReference type="PROSITE-ProRule" id="PRU10055"/>
    </source>
</evidence>
<dbReference type="GO" id="GO:0030245">
    <property type="term" value="P:cellulose catabolic process"/>
    <property type="evidence" value="ECO:0007669"/>
    <property type="project" value="UniProtKB-KW"/>
</dbReference>
<keyword evidence="6" id="KW-0119">Carbohydrate metabolism</keyword>
<feature type="binding site" evidence="10">
    <location>
        <position position="425"/>
    </location>
    <ligand>
        <name>substrate</name>
    </ligand>
</feature>
<dbReference type="PANTHER" id="PTHR10353:SF36">
    <property type="entry name" value="LP05116P"/>
    <property type="match status" value="1"/>
</dbReference>
<feature type="active site" description="Nucleophile" evidence="9 11">
    <location>
        <position position="378"/>
    </location>
</feature>
<dbReference type="GO" id="GO:0005829">
    <property type="term" value="C:cytosol"/>
    <property type="evidence" value="ECO:0007669"/>
    <property type="project" value="TreeGrafter"/>
</dbReference>
<evidence type="ECO:0000313" key="14">
    <source>
        <dbReference type="Proteomes" id="UP000311713"/>
    </source>
</evidence>
<accession>A0A5C4USQ7</accession>
<name>A0A5C4USQ7_9ACTN</name>
<evidence type="ECO:0000256" key="10">
    <source>
        <dbReference type="PIRSR" id="PIRSR617736-2"/>
    </source>
</evidence>
<dbReference type="NCBIfam" id="TIGR03356">
    <property type="entry name" value="BGL"/>
    <property type="match status" value="1"/>
</dbReference>
<dbReference type="InterPro" id="IPR033132">
    <property type="entry name" value="GH_1_N_CS"/>
</dbReference>
<evidence type="ECO:0000256" key="4">
    <source>
        <dbReference type="ARBA" id="ARBA00022801"/>
    </source>
</evidence>
<evidence type="ECO:0000256" key="6">
    <source>
        <dbReference type="ARBA" id="ARBA00023277"/>
    </source>
</evidence>
<feature type="binding site" evidence="10">
    <location>
        <position position="39"/>
    </location>
    <ligand>
        <name>substrate</name>
    </ligand>
</feature>
<comment type="caution">
    <text evidence="13">The sequence shown here is derived from an EMBL/GenBank/DDBJ whole genome shotgun (WGS) entry which is preliminary data.</text>
</comment>
<evidence type="ECO:0000313" key="13">
    <source>
        <dbReference type="EMBL" id="TNM26647.1"/>
    </source>
</evidence>
<proteinExistence type="inferred from homology"/>
<evidence type="ECO:0000256" key="1">
    <source>
        <dbReference type="ARBA" id="ARBA00000448"/>
    </source>
</evidence>
<feature type="binding site" evidence="10">
    <location>
        <position position="140"/>
    </location>
    <ligand>
        <name>substrate</name>
    </ligand>
</feature>
<feature type="binding site" evidence="10">
    <location>
        <position position="184"/>
    </location>
    <ligand>
        <name>substrate</name>
    </ligand>
</feature>
<evidence type="ECO:0000256" key="2">
    <source>
        <dbReference type="ARBA" id="ARBA00010838"/>
    </source>
</evidence>
<dbReference type="PROSITE" id="PS00653">
    <property type="entry name" value="GLYCOSYL_HYDROL_F1_2"/>
    <property type="match status" value="1"/>
</dbReference>
<dbReference type="RefSeq" id="WP_139648461.1">
    <property type="nucleotide sequence ID" value="NZ_BAAAZS010000154.1"/>
</dbReference>
<feature type="binding site" evidence="10">
    <location>
        <begin position="432"/>
        <end position="433"/>
    </location>
    <ligand>
        <name>substrate</name>
    </ligand>
</feature>
<evidence type="ECO:0000256" key="3">
    <source>
        <dbReference type="ARBA" id="ARBA00012744"/>
    </source>
</evidence>
<dbReference type="InterPro" id="IPR018120">
    <property type="entry name" value="Glyco_hydro_1_AS"/>
</dbReference>
<dbReference type="GO" id="GO:0008422">
    <property type="term" value="F:beta-glucosidase activity"/>
    <property type="evidence" value="ECO:0007669"/>
    <property type="project" value="UniProtKB-EC"/>
</dbReference>
<keyword evidence="14" id="KW-1185">Reference proteome</keyword>
<evidence type="ECO:0000256" key="5">
    <source>
        <dbReference type="ARBA" id="ARBA00023001"/>
    </source>
</evidence>
<dbReference type="InterPro" id="IPR001360">
    <property type="entry name" value="Glyco_hydro_1"/>
</dbReference>
<feature type="binding site" evidence="10">
    <location>
        <position position="314"/>
    </location>
    <ligand>
        <name>substrate</name>
    </ligand>
</feature>
<dbReference type="AlphaFoldDB" id="A0A5C4USQ7"/>
<dbReference type="FunFam" id="3.20.20.80:FF:000004">
    <property type="entry name" value="Beta-glucosidase 6-phospho-beta-glucosidase"/>
    <property type="match status" value="1"/>
</dbReference>
<keyword evidence="4 12" id="KW-0378">Hydrolase</keyword>
<dbReference type="InterPro" id="IPR017736">
    <property type="entry name" value="Glyco_hydro_1_beta-glucosidase"/>
</dbReference>
<dbReference type="PRINTS" id="PR00131">
    <property type="entry name" value="GLHYDRLASE1"/>
</dbReference>
<comment type="similarity">
    <text evidence="2 12">Belongs to the glycosyl hydrolase 1 family.</text>
</comment>
<protein>
    <recommendedName>
        <fullName evidence="3 12">Beta-glucosidase</fullName>
        <ecNumber evidence="3 12">3.2.1.21</ecNumber>
    </recommendedName>
</protein>
<sequence>MTSAHQPAAFTSTSTSRRDLSRVRFPDGFVWGTATASYQVEGAVHEDGRGPSIWDTFAHTPGKVVGGDTGDIADDHYHRYPEDISLMADLGISHYRFSLAWPRIQPEGRGPLNAAGVDFYSRLVDSLLERGIQPWVTLYHWDLPQPLEDAGGWPARETAERFAEYAVLIHERLGDRVADWTTLNEPWCSAFLGYASGVHAPGRTEGPAAVRAAHHLLLGHGLAVRALREQGARELGITVNLYPVDPVTDSADDRDAARRIDALMNRVFLDPLLRGSYPEDLLADLAPVTDFDHVRDGDLATISTPLDFLGVNYYSRHVVRAGTAKEGPSNWVGSEHVEFVKRGFPETAMGWEIDPEGLYETLIRVWREYAPPPLYVTENGAAFDDRLDGDGRVRDEDRRSYLEAHFAAAHRALTEGVDLRGYFVWSLLDNFEWALGYSKRFGLVHVDYETQARTLKDSGRWFSEITRANGL</sequence>
<comment type="catalytic activity">
    <reaction evidence="1 12">
        <text>Hydrolysis of terminal, non-reducing beta-D-glucosyl residues with release of beta-D-glucose.</text>
        <dbReference type="EC" id="3.2.1.21"/>
    </reaction>
</comment>
<organism evidence="13 14">
    <name type="scientific">Streptomyces sedi</name>
    <dbReference type="NCBI Taxonomy" id="555059"/>
    <lineage>
        <taxon>Bacteria</taxon>
        <taxon>Bacillati</taxon>
        <taxon>Actinomycetota</taxon>
        <taxon>Actinomycetes</taxon>
        <taxon>Kitasatosporales</taxon>
        <taxon>Streptomycetaceae</taxon>
        <taxon>Streptomyces</taxon>
    </lineage>
</organism>
<dbReference type="Pfam" id="PF00232">
    <property type="entry name" value="Glyco_hydro_1"/>
    <property type="match status" value="1"/>
</dbReference>
<evidence type="ECO:0000256" key="12">
    <source>
        <dbReference type="RuleBase" id="RU361175"/>
    </source>
</evidence>
<feature type="active site" description="Proton donor" evidence="9">
    <location>
        <position position="185"/>
    </location>
</feature>
<evidence type="ECO:0000256" key="7">
    <source>
        <dbReference type="ARBA" id="ARBA00023295"/>
    </source>
</evidence>
<dbReference type="InterPro" id="IPR017853">
    <property type="entry name" value="GH"/>
</dbReference>
<keyword evidence="7 12" id="KW-0326">Glycosidase</keyword>
<evidence type="ECO:0000256" key="8">
    <source>
        <dbReference type="ARBA" id="ARBA00023326"/>
    </source>
</evidence>
<dbReference type="PANTHER" id="PTHR10353">
    <property type="entry name" value="GLYCOSYL HYDROLASE"/>
    <property type="match status" value="1"/>
</dbReference>
<dbReference type="Gene3D" id="3.20.20.80">
    <property type="entry name" value="Glycosidases"/>
    <property type="match status" value="1"/>
</dbReference>
<dbReference type="PROSITE" id="PS00572">
    <property type="entry name" value="GLYCOSYL_HYDROL_F1_1"/>
    <property type="match status" value="1"/>
</dbReference>
<gene>
    <name evidence="13" type="ORF">FH715_23120</name>
</gene>